<dbReference type="EMBL" id="JABUFE010000001">
    <property type="protein sequence ID" value="NSX53268.1"/>
    <property type="molecule type" value="Genomic_DNA"/>
</dbReference>
<name>A0ABX2IK92_9RHOB</name>
<evidence type="ECO:0000313" key="3">
    <source>
        <dbReference type="Proteomes" id="UP000777935"/>
    </source>
</evidence>
<keyword evidence="2" id="KW-0378">Hydrolase</keyword>
<dbReference type="SUPFAM" id="SSF52266">
    <property type="entry name" value="SGNH hydrolase"/>
    <property type="match status" value="1"/>
</dbReference>
<organism evidence="2 3">
    <name type="scientific">Parasulfitobacter algicola</name>
    <dbReference type="NCBI Taxonomy" id="2614809"/>
    <lineage>
        <taxon>Bacteria</taxon>
        <taxon>Pseudomonadati</taxon>
        <taxon>Pseudomonadota</taxon>
        <taxon>Alphaproteobacteria</taxon>
        <taxon>Rhodobacterales</taxon>
        <taxon>Roseobacteraceae</taxon>
        <taxon>Parasulfitobacter</taxon>
    </lineage>
</organism>
<dbReference type="RefSeq" id="WP_174134394.1">
    <property type="nucleotide sequence ID" value="NZ_JABUFE010000001.1"/>
</dbReference>
<dbReference type="InterPro" id="IPR013830">
    <property type="entry name" value="SGNH_hydro"/>
</dbReference>
<sequence>MTEKHICLMGDSIFDNDEYIPGEPGVIEQMRRSITKTWSAFKVAVDGDCIEDIPNQLQKVPTHTTDIVVSIGGNDLMKFRHLLIKVAEGAKIEELIASPLADFEIAYGWMLDTISERGLRVSACTIYTAIPFAEPEMRDHAPSAIGAFNAIILRLAEARGVSVVRLDVVCTDENDFSEMSPIEPSSKGGQKIVNAILQTLGQG</sequence>
<protein>
    <submittedName>
        <fullName evidence="2">SGNH/GDSL hydrolase family protein</fullName>
    </submittedName>
</protein>
<comment type="caution">
    <text evidence="2">The sequence shown here is derived from an EMBL/GenBank/DDBJ whole genome shotgun (WGS) entry which is preliminary data.</text>
</comment>
<evidence type="ECO:0000259" key="1">
    <source>
        <dbReference type="Pfam" id="PF13472"/>
    </source>
</evidence>
<accession>A0ABX2IK92</accession>
<dbReference type="Pfam" id="PF13472">
    <property type="entry name" value="Lipase_GDSL_2"/>
    <property type="match status" value="1"/>
</dbReference>
<keyword evidence="3" id="KW-1185">Reference proteome</keyword>
<proteinExistence type="predicted"/>
<gene>
    <name evidence="2" type="ORF">HRQ87_00460</name>
</gene>
<dbReference type="CDD" id="cd00229">
    <property type="entry name" value="SGNH_hydrolase"/>
    <property type="match status" value="1"/>
</dbReference>
<dbReference type="Proteomes" id="UP000777935">
    <property type="component" value="Unassembled WGS sequence"/>
</dbReference>
<dbReference type="GO" id="GO:0016787">
    <property type="term" value="F:hydrolase activity"/>
    <property type="evidence" value="ECO:0007669"/>
    <property type="project" value="UniProtKB-KW"/>
</dbReference>
<feature type="domain" description="SGNH hydrolase-type esterase" evidence="1">
    <location>
        <begin position="9"/>
        <end position="188"/>
    </location>
</feature>
<evidence type="ECO:0000313" key="2">
    <source>
        <dbReference type="EMBL" id="NSX53268.1"/>
    </source>
</evidence>
<dbReference type="Gene3D" id="3.40.50.1110">
    <property type="entry name" value="SGNH hydrolase"/>
    <property type="match status" value="1"/>
</dbReference>
<dbReference type="InterPro" id="IPR036514">
    <property type="entry name" value="SGNH_hydro_sf"/>
</dbReference>
<reference evidence="2 3" key="1">
    <citation type="submission" date="2020-06" db="EMBL/GenBank/DDBJ databases">
        <title>Sulfitobacter algicola sp. nov., isolated from green algae.</title>
        <authorList>
            <person name="Wang C."/>
        </authorList>
    </citation>
    <scope>NUCLEOTIDE SEQUENCE [LARGE SCALE GENOMIC DNA]</scope>
    <source>
        <strain evidence="2 3">1151</strain>
    </source>
</reference>